<dbReference type="EMBL" id="JAMOIM010000015">
    <property type="protein sequence ID" value="MCW6510437.1"/>
    <property type="molecule type" value="Genomic_DNA"/>
</dbReference>
<dbReference type="InterPro" id="IPR050469">
    <property type="entry name" value="Diguanylate_Cyclase"/>
</dbReference>
<sequence>MAAFEEVPRSIKRLRTTEETSVFESALDCLPDGVLIMRDDGTLVYANAACGKTWSVSEELLRVGDETALAARAMHLLVDPVQLMSEPERLRNTQETSEDELLFKDGRIVSRRSVPFEKGTGLEGRIWIFKDVTEARRAAVDDLTGLPNRHAYVRDYARAVMAHHDDGWFRSVGIMDVDNFKRYNDIYGHAAGDTLLRQLGALLREAVSNPGDLIFRIGGEEFLIFVRSERHVTITTFFEELRTRVQMATIEHAGNLPYAVATASFGVAVFKGAGDPEKVFRRADMALYCSKSAGKNKVTLAAEEMPAPAAE</sequence>
<dbReference type="PROSITE" id="PS50887">
    <property type="entry name" value="GGDEF"/>
    <property type="match status" value="1"/>
</dbReference>
<dbReference type="GO" id="GO:0052621">
    <property type="term" value="F:diguanylate cyclase activity"/>
    <property type="evidence" value="ECO:0007669"/>
    <property type="project" value="UniProtKB-EC"/>
</dbReference>
<dbReference type="InterPro" id="IPR013656">
    <property type="entry name" value="PAS_4"/>
</dbReference>
<evidence type="ECO:0000313" key="4">
    <source>
        <dbReference type="EMBL" id="MCW6510437.1"/>
    </source>
</evidence>
<dbReference type="PANTHER" id="PTHR45138">
    <property type="entry name" value="REGULATORY COMPONENTS OF SENSORY TRANSDUCTION SYSTEM"/>
    <property type="match status" value="1"/>
</dbReference>
<dbReference type="NCBIfam" id="TIGR00254">
    <property type="entry name" value="GGDEF"/>
    <property type="match status" value="1"/>
</dbReference>
<gene>
    <name evidence="4" type="ORF">M8523_20670</name>
</gene>
<dbReference type="InterPro" id="IPR029787">
    <property type="entry name" value="Nucleotide_cyclase"/>
</dbReference>
<dbReference type="Proteomes" id="UP001165667">
    <property type="component" value="Unassembled WGS sequence"/>
</dbReference>
<dbReference type="InterPro" id="IPR035965">
    <property type="entry name" value="PAS-like_dom_sf"/>
</dbReference>
<dbReference type="InterPro" id="IPR043128">
    <property type="entry name" value="Rev_trsase/Diguanyl_cyclase"/>
</dbReference>
<dbReference type="Pfam" id="PF08448">
    <property type="entry name" value="PAS_4"/>
    <property type="match status" value="1"/>
</dbReference>
<dbReference type="GO" id="GO:0005886">
    <property type="term" value="C:plasma membrane"/>
    <property type="evidence" value="ECO:0007669"/>
    <property type="project" value="TreeGrafter"/>
</dbReference>
<dbReference type="RefSeq" id="WP_282586810.1">
    <property type="nucleotide sequence ID" value="NZ_JAMOIM010000015.1"/>
</dbReference>
<evidence type="ECO:0000313" key="5">
    <source>
        <dbReference type="Proteomes" id="UP001165667"/>
    </source>
</evidence>
<dbReference type="CDD" id="cd01949">
    <property type="entry name" value="GGDEF"/>
    <property type="match status" value="1"/>
</dbReference>
<evidence type="ECO:0000256" key="2">
    <source>
        <dbReference type="ARBA" id="ARBA00034247"/>
    </source>
</evidence>
<dbReference type="Pfam" id="PF00990">
    <property type="entry name" value="GGDEF"/>
    <property type="match status" value="1"/>
</dbReference>
<evidence type="ECO:0000259" key="3">
    <source>
        <dbReference type="PROSITE" id="PS50887"/>
    </source>
</evidence>
<dbReference type="GO" id="GO:1902201">
    <property type="term" value="P:negative regulation of bacterial-type flagellum-dependent cell motility"/>
    <property type="evidence" value="ECO:0007669"/>
    <property type="project" value="TreeGrafter"/>
</dbReference>
<dbReference type="Gene3D" id="3.30.450.20">
    <property type="entry name" value="PAS domain"/>
    <property type="match status" value="1"/>
</dbReference>
<comment type="catalytic activity">
    <reaction evidence="2">
        <text>2 GTP = 3',3'-c-di-GMP + 2 diphosphate</text>
        <dbReference type="Rhea" id="RHEA:24898"/>
        <dbReference type="ChEBI" id="CHEBI:33019"/>
        <dbReference type="ChEBI" id="CHEBI:37565"/>
        <dbReference type="ChEBI" id="CHEBI:58805"/>
        <dbReference type="EC" id="2.7.7.65"/>
    </reaction>
</comment>
<dbReference type="SUPFAM" id="SSF55785">
    <property type="entry name" value="PYP-like sensor domain (PAS domain)"/>
    <property type="match status" value="1"/>
</dbReference>
<keyword evidence="5" id="KW-1185">Reference proteome</keyword>
<dbReference type="AlphaFoldDB" id="A0AA41Z720"/>
<dbReference type="InterPro" id="IPR000160">
    <property type="entry name" value="GGDEF_dom"/>
</dbReference>
<dbReference type="SMART" id="SM00267">
    <property type="entry name" value="GGDEF"/>
    <property type="match status" value="1"/>
</dbReference>
<name>A0AA41Z720_9HYPH</name>
<comment type="caution">
    <text evidence="4">The sequence shown here is derived from an EMBL/GenBank/DDBJ whole genome shotgun (WGS) entry which is preliminary data.</text>
</comment>
<dbReference type="EC" id="2.7.7.65" evidence="1"/>
<reference evidence="4" key="1">
    <citation type="submission" date="2022-05" db="EMBL/GenBank/DDBJ databases">
        <authorList>
            <person name="Pankratov T."/>
        </authorList>
    </citation>
    <scope>NUCLEOTIDE SEQUENCE</scope>
    <source>
        <strain evidence="4">BP6-180914</strain>
    </source>
</reference>
<dbReference type="PANTHER" id="PTHR45138:SF9">
    <property type="entry name" value="DIGUANYLATE CYCLASE DGCM-RELATED"/>
    <property type="match status" value="1"/>
</dbReference>
<feature type="domain" description="GGDEF" evidence="3">
    <location>
        <begin position="168"/>
        <end position="303"/>
    </location>
</feature>
<accession>A0AA41Z720</accession>
<dbReference type="SUPFAM" id="SSF55073">
    <property type="entry name" value="Nucleotide cyclase"/>
    <property type="match status" value="1"/>
</dbReference>
<evidence type="ECO:0000256" key="1">
    <source>
        <dbReference type="ARBA" id="ARBA00012528"/>
    </source>
</evidence>
<dbReference type="GO" id="GO:0043709">
    <property type="term" value="P:cell adhesion involved in single-species biofilm formation"/>
    <property type="evidence" value="ECO:0007669"/>
    <property type="project" value="TreeGrafter"/>
</dbReference>
<organism evidence="4 5">
    <name type="scientific">Lichenifustis flavocetrariae</name>
    <dbReference type="NCBI Taxonomy" id="2949735"/>
    <lineage>
        <taxon>Bacteria</taxon>
        <taxon>Pseudomonadati</taxon>
        <taxon>Pseudomonadota</taxon>
        <taxon>Alphaproteobacteria</taxon>
        <taxon>Hyphomicrobiales</taxon>
        <taxon>Lichenihabitantaceae</taxon>
        <taxon>Lichenifustis</taxon>
    </lineage>
</organism>
<protein>
    <recommendedName>
        <fullName evidence="1">diguanylate cyclase</fullName>
        <ecNumber evidence="1">2.7.7.65</ecNumber>
    </recommendedName>
</protein>
<proteinExistence type="predicted"/>
<dbReference type="Gene3D" id="3.30.70.270">
    <property type="match status" value="1"/>
</dbReference>